<evidence type="ECO:0000259" key="3">
    <source>
        <dbReference type="PROSITE" id="PS50801"/>
    </source>
</evidence>
<feature type="domain" description="STAS" evidence="3">
    <location>
        <begin position="1"/>
        <end position="110"/>
    </location>
</feature>
<dbReference type="OrthoDB" id="280847at2"/>
<keyword evidence="5" id="KW-1185">Reference proteome</keyword>
<comment type="similarity">
    <text evidence="1 2">Belongs to the anti-sigma-factor antagonist family.</text>
</comment>
<proteinExistence type="inferred from homology"/>
<dbReference type="EMBL" id="FOTO01000006">
    <property type="protein sequence ID" value="SFL79413.1"/>
    <property type="molecule type" value="Genomic_DNA"/>
</dbReference>
<evidence type="ECO:0000313" key="4">
    <source>
        <dbReference type="EMBL" id="SFL79413.1"/>
    </source>
</evidence>
<dbReference type="InterPro" id="IPR036513">
    <property type="entry name" value="STAS_dom_sf"/>
</dbReference>
<dbReference type="InterPro" id="IPR002645">
    <property type="entry name" value="STAS_dom"/>
</dbReference>
<organism evidence="4 5">
    <name type="scientific">Desulfomicrobium norvegicum (strain DSM 1741 / NCIMB 8310)</name>
    <name type="common">Desulfovibrio baculatus (strain Norway 4)</name>
    <name type="synonym">Desulfovibrio desulfuricans (strain Norway 4)</name>
    <dbReference type="NCBI Taxonomy" id="52561"/>
    <lineage>
        <taxon>Bacteria</taxon>
        <taxon>Pseudomonadati</taxon>
        <taxon>Thermodesulfobacteriota</taxon>
        <taxon>Desulfovibrionia</taxon>
        <taxon>Desulfovibrionales</taxon>
        <taxon>Desulfomicrobiaceae</taxon>
        <taxon>Desulfomicrobium</taxon>
    </lineage>
</organism>
<reference evidence="4 5" key="1">
    <citation type="submission" date="2016-10" db="EMBL/GenBank/DDBJ databases">
        <authorList>
            <person name="Varghese N."/>
            <person name="Submissions S."/>
        </authorList>
    </citation>
    <scope>NUCLEOTIDE SEQUENCE [LARGE SCALE GENOMIC DNA]</scope>
    <source>
        <strain evidence="4 5">DSM 1741</strain>
    </source>
</reference>
<dbReference type="SUPFAM" id="SSF52091">
    <property type="entry name" value="SpoIIaa-like"/>
    <property type="match status" value="1"/>
</dbReference>
<dbReference type="Proteomes" id="UP000199581">
    <property type="component" value="Unassembled WGS sequence"/>
</dbReference>
<dbReference type="Gene3D" id="3.30.750.24">
    <property type="entry name" value="STAS domain"/>
    <property type="match status" value="1"/>
</dbReference>
<dbReference type="GO" id="GO:0043856">
    <property type="term" value="F:anti-sigma factor antagonist activity"/>
    <property type="evidence" value="ECO:0007669"/>
    <property type="project" value="InterPro"/>
</dbReference>
<sequence length="117" mass="13203">MHLQEIEHPAAAIFQVKGRLDATSTPELEKKVLLSLDKGVRHLVMDFSELEYINSAGLRILVMVYQRLNPRGGRVIICGVRDYIAEIFDISGYNRIFSMQSDMRGALLELDPTPDGQ</sequence>
<dbReference type="NCBIfam" id="TIGR00377">
    <property type="entry name" value="ant_ant_sig"/>
    <property type="match status" value="1"/>
</dbReference>
<evidence type="ECO:0000313" key="5">
    <source>
        <dbReference type="Proteomes" id="UP000199581"/>
    </source>
</evidence>
<evidence type="ECO:0000256" key="1">
    <source>
        <dbReference type="ARBA" id="ARBA00009013"/>
    </source>
</evidence>
<comment type="caution">
    <text evidence="4">The sequence shown here is derived from an EMBL/GenBank/DDBJ whole genome shotgun (WGS) entry which is preliminary data.</text>
</comment>
<dbReference type="RefSeq" id="WP_092192251.1">
    <property type="nucleotide sequence ID" value="NZ_FOTO01000006.1"/>
</dbReference>
<evidence type="ECO:0000256" key="2">
    <source>
        <dbReference type="RuleBase" id="RU003749"/>
    </source>
</evidence>
<dbReference type="PANTHER" id="PTHR33495">
    <property type="entry name" value="ANTI-SIGMA FACTOR ANTAGONIST TM_1081-RELATED-RELATED"/>
    <property type="match status" value="1"/>
</dbReference>
<name>A0A8G2C3E7_DESNO</name>
<dbReference type="InterPro" id="IPR003658">
    <property type="entry name" value="Anti-sigma_ant"/>
</dbReference>
<dbReference type="PANTHER" id="PTHR33495:SF14">
    <property type="entry name" value="ANTI-SIGMA FACTOR ANTAGONIST"/>
    <property type="match status" value="1"/>
</dbReference>
<dbReference type="Pfam" id="PF01740">
    <property type="entry name" value="STAS"/>
    <property type="match status" value="1"/>
</dbReference>
<dbReference type="PROSITE" id="PS50801">
    <property type="entry name" value="STAS"/>
    <property type="match status" value="1"/>
</dbReference>
<accession>A0A8G2C3E7</accession>
<protein>
    <recommendedName>
        <fullName evidence="2">Anti-sigma factor antagonist</fullName>
    </recommendedName>
</protein>
<dbReference type="AlphaFoldDB" id="A0A8G2C3E7"/>
<gene>
    <name evidence="4" type="ORF">SAMN05421830_106179</name>
</gene>
<dbReference type="CDD" id="cd07043">
    <property type="entry name" value="STAS_anti-anti-sigma_factors"/>
    <property type="match status" value="1"/>
</dbReference>